<dbReference type="GO" id="GO:0000309">
    <property type="term" value="F:nicotinamide-nucleotide adenylyltransferase activity"/>
    <property type="evidence" value="ECO:0007669"/>
    <property type="project" value="TreeGrafter"/>
</dbReference>
<organism evidence="1 2">
    <name type="scientific">Elsinoe batatas</name>
    <dbReference type="NCBI Taxonomy" id="2601811"/>
    <lineage>
        <taxon>Eukaryota</taxon>
        <taxon>Fungi</taxon>
        <taxon>Dikarya</taxon>
        <taxon>Ascomycota</taxon>
        <taxon>Pezizomycotina</taxon>
        <taxon>Dothideomycetes</taxon>
        <taxon>Dothideomycetidae</taxon>
        <taxon>Myriangiales</taxon>
        <taxon>Elsinoaceae</taxon>
        <taxon>Elsinoe</taxon>
    </lineage>
</organism>
<sequence>MSVSQICFRTLLPELSAALKSFQSSNAKFKIVHSVSASSFKNGKPSSPKTLLILDSSFNPPSRAHLTLAKSALHKDVLKHYEAPYRFLLLFSTHNADKAPSAASFDQRLTLMTVFAQDLIKDLQQSPQHEPSDVDIALTTAPYYTDKSTAISTEGKDAYPDSPRHIHIMGFDTITRFLAPKYYKDFDPPLSALNPYFDAGHELRVTLRPSDEYGSVDDQEAFISKLGRGDLEAEGGKRQWAKQITTVEASDGVGVSSTRVRKAAKAQRWDEVSELCTPVIADAVRENGIYEGDDRGAKMA</sequence>
<dbReference type="PANTHER" id="PTHR31285:SF0">
    <property type="entry name" value="NICOTINAMIDE MONONUCLEOTIDE ADENYLYLTRANSFERASE"/>
    <property type="match status" value="1"/>
</dbReference>
<keyword evidence="2" id="KW-1185">Reference proteome</keyword>
<dbReference type="GO" id="GO:0005737">
    <property type="term" value="C:cytoplasm"/>
    <property type="evidence" value="ECO:0007669"/>
    <property type="project" value="TreeGrafter"/>
</dbReference>
<dbReference type="GO" id="GO:0016887">
    <property type="term" value="F:ATP hydrolysis activity"/>
    <property type="evidence" value="ECO:0007669"/>
    <property type="project" value="TreeGrafter"/>
</dbReference>
<dbReference type="Gene3D" id="3.40.50.620">
    <property type="entry name" value="HUPs"/>
    <property type="match status" value="1"/>
</dbReference>
<reference evidence="1" key="1">
    <citation type="submission" date="2021-07" db="EMBL/GenBank/DDBJ databases">
        <title>Elsinoe batatas strain:CRI-CJ2 Genome sequencing and assembly.</title>
        <authorList>
            <person name="Huang L."/>
        </authorList>
    </citation>
    <scope>NUCLEOTIDE SEQUENCE</scope>
    <source>
        <strain evidence="1">CRI-CJ2</strain>
    </source>
</reference>
<evidence type="ECO:0008006" key="3">
    <source>
        <dbReference type="Google" id="ProtNLM"/>
    </source>
</evidence>
<dbReference type="GO" id="GO:0005634">
    <property type="term" value="C:nucleus"/>
    <property type="evidence" value="ECO:0007669"/>
    <property type="project" value="TreeGrafter"/>
</dbReference>
<accession>A0A8K0PD90</accession>
<dbReference type="Proteomes" id="UP000809789">
    <property type="component" value="Unassembled WGS sequence"/>
</dbReference>
<dbReference type="OrthoDB" id="5591297at2759"/>
<protein>
    <recommendedName>
        <fullName evidence="3">Nicotinamide-nucleotide adenylyltransferase</fullName>
    </recommendedName>
</protein>
<proteinExistence type="predicted"/>
<dbReference type="SUPFAM" id="SSF52374">
    <property type="entry name" value="Nucleotidylyl transferase"/>
    <property type="match status" value="1"/>
</dbReference>
<name>A0A8K0PD90_9PEZI</name>
<gene>
    <name evidence="1" type="ORF">KVT40_009324</name>
</gene>
<comment type="caution">
    <text evidence="1">The sequence shown here is derived from an EMBL/GenBank/DDBJ whole genome shotgun (WGS) entry which is preliminary data.</text>
</comment>
<evidence type="ECO:0000313" key="2">
    <source>
        <dbReference type="Proteomes" id="UP000809789"/>
    </source>
</evidence>
<dbReference type="PANTHER" id="PTHR31285">
    <property type="entry name" value="NICOTINAMIDE MONONUCLEOTIDE ADENYLYLTRANSFERASE"/>
    <property type="match status" value="1"/>
</dbReference>
<dbReference type="EMBL" id="JAESVG020000012">
    <property type="protein sequence ID" value="KAG8622813.1"/>
    <property type="molecule type" value="Genomic_DNA"/>
</dbReference>
<dbReference type="InterPro" id="IPR014729">
    <property type="entry name" value="Rossmann-like_a/b/a_fold"/>
</dbReference>
<evidence type="ECO:0000313" key="1">
    <source>
        <dbReference type="EMBL" id="KAG8622813.1"/>
    </source>
</evidence>
<dbReference type="AlphaFoldDB" id="A0A8K0PD90"/>